<feature type="coiled-coil region" evidence="11">
    <location>
        <begin position="211"/>
        <end position="238"/>
    </location>
</feature>
<protein>
    <recommendedName>
        <fullName evidence="10">peptidylprolyl isomerase</fullName>
        <ecNumber evidence="10">5.2.1.8</ecNumber>
    </recommendedName>
</protein>
<dbReference type="FunFam" id="3.10.50.40:FF:000001">
    <property type="entry name" value="Trigger factor"/>
    <property type="match status" value="1"/>
</dbReference>
<dbReference type="InterPro" id="IPR001179">
    <property type="entry name" value="PPIase_FKBP_dom"/>
</dbReference>
<keyword evidence="6" id="KW-0143">Chaperone</keyword>
<feature type="compositionally biased region" description="Acidic residues" evidence="12">
    <location>
        <begin position="42"/>
        <end position="52"/>
    </location>
</feature>
<comment type="catalytic activity">
    <reaction evidence="1 10">
        <text>[protein]-peptidylproline (omega=180) = [protein]-peptidylproline (omega=0)</text>
        <dbReference type="Rhea" id="RHEA:16237"/>
        <dbReference type="Rhea" id="RHEA-COMP:10747"/>
        <dbReference type="Rhea" id="RHEA-COMP:10748"/>
        <dbReference type="ChEBI" id="CHEBI:83833"/>
        <dbReference type="ChEBI" id="CHEBI:83834"/>
        <dbReference type="EC" id="5.2.1.8"/>
    </reaction>
</comment>
<evidence type="ECO:0000256" key="1">
    <source>
        <dbReference type="ARBA" id="ARBA00000971"/>
    </source>
</evidence>
<evidence type="ECO:0000256" key="8">
    <source>
        <dbReference type="ARBA" id="ARBA00023306"/>
    </source>
</evidence>
<dbReference type="Gene3D" id="3.10.50.40">
    <property type="match status" value="1"/>
</dbReference>
<comment type="similarity">
    <text evidence="3">Belongs to the FKBP-type PPIase family. Tig subfamily.</text>
</comment>
<evidence type="ECO:0000256" key="4">
    <source>
        <dbReference type="ARBA" id="ARBA00022618"/>
    </source>
</evidence>
<proteinExistence type="inferred from homology"/>
<dbReference type="Pfam" id="PF00254">
    <property type="entry name" value="FKBP_C"/>
    <property type="match status" value="1"/>
</dbReference>
<keyword evidence="8" id="KW-0131">Cell cycle</keyword>
<comment type="subcellular location">
    <subcellularLocation>
        <location evidence="2">Cytoplasm</location>
    </subcellularLocation>
</comment>
<keyword evidence="16" id="KW-1185">Reference proteome</keyword>
<evidence type="ECO:0000256" key="5">
    <source>
        <dbReference type="ARBA" id="ARBA00023110"/>
    </source>
</evidence>
<feature type="domain" description="PPIase FKBP-type" evidence="14">
    <location>
        <begin position="117"/>
        <end position="177"/>
    </location>
</feature>
<dbReference type="InterPro" id="IPR005215">
    <property type="entry name" value="Trig_fac"/>
</dbReference>
<dbReference type="GO" id="GO:0006457">
    <property type="term" value="P:protein folding"/>
    <property type="evidence" value="ECO:0007669"/>
    <property type="project" value="InterPro"/>
</dbReference>
<dbReference type="InterPro" id="IPR037041">
    <property type="entry name" value="Trigger_fac_C_sf"/>
</dbReference>
<dbReference type="GO" id="GO:0005737">
    <property type="term" value="C:cytoplasm"/>
    <property type="evidence" value="ECO:0007669"/>
    <property type="project" value="UniProtKB-SubCell"/>
</dbReference>
<dbReference type="Gene3D" id="1.10.3120.10">
    <property type="entry name" value="Trigger factor, C-terminal domain"/>
    <property type="match status" value="1"/>
</dbReference>
<dbReference type="AlphaFoldDB" id="A0A0K8J8D0"/>
<evidence type="ECO:0000256" key="2">
    <source>
        <dbReference type="ARBA" id="ARBA00004496"/>
    </source>
</evidence>
<organism evidence="15 16">
    <name type="scientific">Herbinix luporum</name>
    <dbReference type="NCBI Taxonomy" id="1679721"/>
    <lineage>
        <taxon>Bacteria</taxon>
        <taxon>Bacillati</taxon>
        <taxon>Bacillota</taxon>
        <taxon>Clostridia</taxon>
        <taxon>Lachnospirales</taxon>
        <taxon>Lachnospiraceae</taxon>
        <taxon>Herbinix</taxon>
    </lineage>
</organism>
<dbReference type="GO" id="GO:0015031">
    <property type="term" value="P:protein transport"/>
    <property type="evidence" value="ECO:0007669"/>
    <property type="project" value="InterPro"/>
</dbReference>
<evidence type="ECO:0000256" key="7">
    <source>
        <dbReference type="ARBA" id="ARBA00023235"/>
    </source>
</evidence>
<dbReference type="RefSeq" id="WP_058259053.1">
    <property type="nucleotide sequence ID" value="NZ_LN879430.1"/>
</dbReference>
<dbReference type="Pfam" id="PF05698">
    <property type="entry name" value="Trigger_C"/>
    <property type="match status" value="1"/>
</dbReference>
<dbReference type="SUPFAM" id="SSF54534">
    <property type="entry name" value="FKBP-like"/>
    <property type="match status" value="1"/>
</dbReference>
<dbReference type="EMBL" id="LN879430">
    <property type="protein sequence ID" value="CUH93840.1"/>
    <property type="molecule type" value="Genomic_DNA"/>
</dbReference>
<feature type="chain" id="PRO_5038354774" description="peptidylprolyl isomerase" evidence="13">
    <location>
        <begin position="21"/>
        <end position="376"/>
    </location>
</feature>
<evidence type="ECO:0000256" key="3">
    <source>
        <dbReference type="ARBA" id="ARBA00005464"/>
    </source>
</evidence>
<evidence type="ECO:0000256" key="9">
    <source>
        <dbReference type="ARBA" id="ARBA00024849"/>
    </source>
</evidence>
<evidence type="ECO:0000313" key="15">
    <source>
        <dbReference type="EMBL" id="CUH93840.1"/>
    </source>
</evidence>
<evidence type="ECO:0000256" key="12">
    <source>
        <dbReference type="SAM" id="MobiDB-lite"/>
    </source>
</evidence>
<dbReference type="OrthoDB" id="9767721at2"/>
<dbReference type="InterPro" id="IPR046357">
    <property type="entry name" value="PPIase_dom_sf"/>
</dbReference>
<dbReference type="GO" id="GO:0051301">
    <property type="term" value="P:cell division"/>
    <property type="evidence" value="ECO:0007669"/>
    <property type="project" value="UniProtKB-KW"/>
</dbReference>
<sequence length="376" mass="43136">MKKIIALMVLCLSIMLAVLGCGKDKGKDEEEGKQEETLTPVENEDNDTETVEPMENPIVKEDYDYNDYIKLGKYKGIEVKLEKLEVDEIDIDIAIQQYLIDHDAEPIEVTDRAVQLGDIVNIDFVGYHNGEPFEGGSAEDYDLIIGSGAFIEGFEDQLIGANINDEVEVNVVFPEDYPHAKMAGEPALFKVKLNGIKYYELTDDILKSLDFETEEAYRESLRQELEENNQELMENKRANYIYDAVVKASEITLPENLVEYYLYDFKVFYHNYAASANMTLENFVTMNGYSMEEFEADQKDYADRMATRELIIKAISAAEGIEITEDEFQDRVTEYANEQGFESNEEFLEYVNADVIREDLLYDKIIQFLIDESVEA</sequence>
<keyword evidence="11" id="KW-0175">Coiled coil</keyword>
<dbReference type="NCBIfam" id="TIGR00115">
    <property type="entry name" value="tig"/>
    <property type="match status" value="1"/>
</dbReference>
<keyword evidence="4" id="KW-0132">Cell division</keyword>
<evidence type="ECO:0000259" key="14">
    <source>
        <dbReference type="PROSITE" id="PS50059"/>
    </source>
</evidence>
<evidence type="ECO:0000256" key="6">
    <source>
        <dbReference type="ARBA" id="ARBA00023186"/>
    </source>
</evidence>
<evidence type="ECO:0000256" key="10">
    <source>
        <dbReference type="PROSITE-ProRule" id="PRU00277"/>
    </source>
</evidence>
<comment type="function">
    <text evidence="9">Involved in protein export. Acts as a chaperone by maintaining the newly synthesized protein in an open conformation. Functions as a peptidyl-prolyl cis-trans isomerase.</text>
</comment>
<dbReference type="KEGG" id="hsd:SD1D_2328"/>
<dbReference type="PROSITE" id="PS51257">
    <property type="entry name" value="PROKAR_LIPOPROTEIN"/>
    <property type="match status" value="1"/>
</dbReference>
<dbReference type="Proteomes" id="UP000196053">
    <property type="component" value="Chromosome I"/>
</dbReference>
<feature type="compositionally biased region" description="Basic and acidic residues" evidence="12">
    <location>
        <begin position="24"/>
        <end position="36"/>
    </location>
</feature>
<keyword evidence="13" id="KW-0732">Signal</keyword>
<dbReference type="GO" id="GO:0003755">
    <property type="term" value="F:peptidyl-prolyl cis-trans isomerase activity"/>
    <property type="evidence" value="ECO:0007669"/>
    <property type="project" value="UniProtKB-KW"/>
</dbReference>
<dbReference type="EC" id="5.2.1.8" evidence="10"/>
<gene>
    <name evidence="15" type="ORF">SD1D_2328</name>
</gene>
<evidence type="ECO:0000256" key="13">
    <source>
        <dbReference type="SAM" id="SignalP"/>
    </source>
</evidence>
<dbReference type="InterPro" id="IPR027304">
    <property type="entry name" value="Trigger_fact/SurA_dom_sf"/>
</dbReference>
<reference evidence="16" key="1">
    <citation type="submission" date="2015-09" db="EMBL/GenBank/DDBJ databases">
        <authorList>
            <person name="Wibberg D."/>
        </authorList>
    </citation>
    <scope>NUCLEOTIDE SEQUENCE [LARGE SCALE GENOMIC DNA]</scope>
    <source>
        <strain evidence="16">SD1D</strain>
    </source>
</reference>
<dbReference type="InterPro" id="IPR008880">
    <property type="entry name" value="Trigger_fac_C"/>
</dbReference>
<dbReference type="PROSITE" id="PS50059">
    <property type="entry name" value="FKBP_PPIASE"/>
    <property type="match status" value="1"/>
</dbReference>
<evidence type="ECO:0000256" key="11">
    <source>
        <dbReference type="SAM" id="Coils"/>
    </source>
</evidence>
<accession>A0A0K8J8D0</accession>
<keyword evidence="7 10" id="KW-0413">Isomerase</keyword>
<evidence type="ECO:0000313" key="16">
    <source>
        <dbReference type="Proteomes" id="UP000196053"/>
    </source>
</evidence>
<name>A0A0K8J8D0_9FIRM</name>
<dbReference type="SUPFAM" id="SSF109998">
    <property type="entry name" value="Triger factor/SurA peptide-binding domain-like"/>
    <property type="match status" value="1"/>
</dbReference>
<feature type="region of interest" description="Disordered" evidence="12">
    <location>
        <begin position="24"/>
        <end position="53"/>
    </location>
</feature>
<keyword evidence="5 10" id="KW-0697">Rotamase</keyword>
<feature type="signal peptide" evidence="13">
    <location>
        <begin position="1"/>
        <end position="20"/>
    </location>
</feature>